<evidence type="ECO:0000259" key="12">
    <source>
        <dbReference type="PROSITE" id="PS51712"/>
    </source>
</evidence>
<name>A0A1M6V161_9RHOB</name>
<evidence type="ECO:0000256" key="7">
    <source>
        <dbReference type="ARBA" id="ARBA00032345"/>
    </source>
</evidence>
<keyword evidence="6 8" id="KW-0342">GTP-binding</keyword>
<sequence length="486" mass="53946">MTFTLAIVGRPNVGKSTLFNRLVGKRLALVDDQPGVTRDLREGAARLGDLRFTVIDTAGLEDATDESLQGRMRKLTERAVDMADICLFLIDARAGVTPLDETLAEILRKRSAHVILAANKAEGAAADVGVNEAYGLGLGEPIRLSAEHGEGLNDLYSQLMPLSDAFEERAKSETPEVDVALDEDDEDEDTYRRPTTARPLQVAVVGRPNAGKSTLINKILGEDRLLTGPEPGITRDAISLQIDWDGLPVRIFDTAGMRKKARVQEKLEKLSVSDGLRAVKFAEVVVVLLDAEIPFEQQDLRIADLAEREGRAVVVAVNKWDIEPEKQEKLRHLRESFERLLPQLRGAPLVTVSAKTGKGLDRLRDAVEKAYEVWNRRVTTAQLNRWLTGMLEQHPPPAPGGKRIKMRYMTQAKTRPPGFVVMCSHPDKLPESYSRYLVNGLRTDFDMPGTPIRLYMRSQSDKNPYKAKKKSGPSSLRKHLGKAPKP</sequence>
<feature type="region of interest" description="Disordered" evidence="11">
    <location>
        <begin position="171"/>
        <end position="193"/>
    </location>
</feature>
<feature type="compositionally biased region" description="Basic residues" evidence="11">
    <location>
        <begin position="465"/>
        <end position="486"/>
    </location>
</feature>
<feature type="binding site" evidence="8">
    <location>
        <begin position="253"/>
        <end position="257"/>
    </location>
    <ligand>
        <name>GTP</name>
        <dbReference type="ChEBI" id="CHEBI:37565"/>
        <label>2</label>
    </ligand>
</feature>
<comment type="similarity">
    <text evidence="1 8 9 10">Belongs to the TRAFAC class TrmE-Era-EngA-EngB-Septin-like GTPase superfamily. EngA (Der) GTPase family.</text>
</comment>
<keyword evidence="14" id="KW-1185">Reference proteome</keyword>
<dbReference type="GO" id="GO:0005525">
    <property type="term" value="F:GTP binding"/>
    <property type="evidence" value="ECO:0007669"/>
    <property type="project" value="UniProtKB-UniRule"/>
</dbReference>
<protein>
    <recommendedName>
        <fullName evidence="2 8">GTPase Der</fullName>
    </recommendedName>
    <alternativeName>
        <fullName evidence="7 8">GTP-binding protein EngA</fullName>
    </alternativeName>
</protein>
<keyword evidence="4 10" id="KW-0677">Repeat</keyword>
<evidence type="ECO:0000256" key="2">
    <source>
        <dbReference type="ARBA" id="ARBA00020953"/>
    </source>
</evidence>
<gene>
    <name evidence="8" type="primary">der</name>
    <name evidence="13" type="ORF">SAMN05444414_10139</name>
</gene>
<dbReference type="RefSeq" id="WP_073193919.1">
    <property type="nucleotide sequence ID" value="NZ_FRBN01000001.1"/>
</dbReference>
<feature type="domain" description="EngA-type G" evidence="12">
    <location>
        <begin position="200"/>
        <end position="375"/>
    </location>
</feature>
<feature type="compositionally biased region" description="Acidic residues" evidence="11">
    <location>
        <begin position="175"/>
        <end position="189"/>
    </location>
</feature>
<evidence type="ECO:0000256" key="10">
    <source>
        <dbReference type="RuleBase" id="RU004481"/>
    </source>
</evidence>
<dbReference type="HAMAP" id="MF_00195">
    <property type="entry name" value="GTPase_Der"/>
    <property type="match status" value="1"/>
</dbReference>
<dbReference type="EMBL" id="FRBN01000001">
    <property type="protein sequence ID" value="SHK75144.1"/>
    <property type="molecule type" value="Genomic_DNA"/>
</dbReference>
<dbReference type="CDD" id="cd01895">
    <property type="entry name" value="EngA2"/>
    <property type="match status" value="1"/>
</dbReference>
<dbReference type="InterPro" id="IPR006073">
    <property type="entry name" value="GTP-bd"/>
</dbReference>
<evidence type="ECO:0000256" key="11">
    <source>
        <dbReference type="SAM" id="MobiDB-lite"/>
    </source>
</evidence>
<dbReference type="InterPro" id="IPR005225">
    <property type="entry name" value="Small_GTP-bd"/>
</dbReference>
<dbReference type="STRING" id="1054996.SAMN05444414_10139"/>
<dbReference type="OrthoDB" id="9805918at2"/>
<feature type="binding site" evidence="8">
    <location>
        <begin position="9"/>
        <end position="16"/>
    </location>
    <ligand>
        <name>GTP</name>
        <dbReference type="ChEBI" id="CHEBI:37565"/>
        <label>1</label>
    </ligand>
</feature>
<feature type="domain" description="EngA-type G" evidence="12">
    <location>
        <begin position="3"/>
        <end position="167"/>
    </location>
</feature>
<feature type="region of interest" description="Disordered" evidence="11">
    <location>
        <begin position="456"/>
        <end position="486"/>
    </location>
</feature>
<feature type="binding site" evidence="8">
    <location>
        <begin position="119"/>
        <end position="122"/>
    </location>
    <ligand>
        <name>GTP</name>
        <dbReference type="ChEBI" id="CHEBI:37565"/>
        <label>1</label>
    </ligand>
</feature>
<dbReference type="InterPro" id="IPR032859">
    <property type="entry name" value="KH_dom-like"/>
</dbReference>
<dbReference type="AlphaFoldDB" id="A0A1M6V161"/>
<dbReference type="FunFam" id="3.30.300.20:FF:000004">
    <property type="entry name" value="GTPase Der"/>
    <property type="match status" value="1"/>
</dbReference>
<evidence type="ECO:0000256" key="8">
    <source>
        <dbReference type="HAMAP-Rule" id="MF_00195"/>
    </source>
</evidence>
<dbReference type="PIRSF" id="PIRSF006485">
    <property type="entry name" value="GTP-binding_EngA"/>
    <property type="match status" value="1"/>
</dbReference>
<dbReference type="PANTHER" id="PTHR43834">
    <property type="entry name" value="GTPASE DER"/>
    <property type="match status" value="1"/>
</dbReference>
<dbReference type="NCBIfam" id="TIGR03594">
    <property type="entry name" value="GTPase_EngA"/>
    <property type="match status" value="1"/>
</dbReference>
<evidence type="ECO:0000256" key="5">
    <source>
        <dbReference type="ARBA" id="ARBA00022741"/>
    </source>
</evidence>
<dbReference type="InterPro" id="IPR031166">
    <property type="entry name" value="G_ENGA"/>
</dbReference>
<keyword evidence="3 8" id="KW-0690">Ribosome biogenesis</keyword>
<evidence type="ECO:0000256" key="9">
    <source>
        <dbReference type="PROSITE-ProRule" id="PRU01049"/>
    </source>
</evidence>
<dbReference type="SUPFAM" id="SSF52540">
    <property type="entry name" value="P-loop containing nucleoside triphosphate hydrolases"/>
    <property type="match status" value="2"/>
</dbReference>
<reference evidence="14" key="1">
    <citation type="submission" date="2016-11" db="EMBL/GenBank/DDBJ databases">
        <authorList>
            <person name="Varghese N."/>
            <person name="Submissions S."/>
        </authorList>
    </citation>
    <scope>NUCLEOTIDE SEQUENCE [LARGE SCALE GENOMIC DNA]</scope>
    <source>
        <strain evidence="14">DSM 29327</strain>
    </source>
</reference>
<feature type="binding site" evidence="8">
    <location>
        <begin position="318"/>
        <end position="321"/>
    </location>
    <ligand>
        <name>GTP</name>
        <dbReference type="ChEBI" id="CHEBI:37565"/>
        <label>2</label>
    </ligand>
</feature>
<dbReference type="Gene3D" id="3.30.300.20">
    <property type="match status" value="1"/>
</dbReference>
<feature type="binding site" evidence="8">
    <location>
        <begin position="56"/>
        <end position="60"/>
    </location>
    <ligand>
        <name>GTP</name>
        <dbReference type="ChEBI" id="CHEBI:37565"/>
        <label>1</label>
    </ligand>
</feature>
<dbReference type="InterPro" id="IPR016484">
    <property type="entry name" value="GTPase_Der"/>
</dbReference>
<evidence type="ECO:0000256" key="6">
    <source>
        <dbReference type="ARBA" id="ARBA00023134"/>
    </source>
</evidence>
<keyword evidence="5 8" id="KW-0547">Nucleotide-binding</keyword>
<evidence type="ECO:0000256" key="1">
    <source>
        <dbReference type="ARBA" id="ARBA00008279"/>
    </source>
</evidence>
<dbReference type="InterPro" id="IPR015946">
    <property type="entry name" value="KH_dom-like_a/b"/>
</dbReference>
<dbReference type="Proteomes" id="UP000184191">
    <property type="component" value="Unassembled WGS sequence"/>
</dbReference>
<dbReference type="NCBIfam" id="TIGR00231">
    <property type="entry name" value="small_GTP"/>
    <property type="match status" value="2"/>
</dbReference>
<dbReference type="GO" id="GO:0042254">
    <property type="term" value="P:ribosome biogenesis"/>
    <property type="evidence" value="ECO:0007669"/>
    <property type="project" value="UniProtKB-KW"/>
</dbReference>
<organism evidence="13 14">
    <name type="scientific">Roseovarius marisflavi</name>
    <dbReference type="NCBI Taxonomy" id="1054996"/>
    <lineage>
        <taxon>Bacteria</taxon>
        <taxon>Pseudomonadati</taxon>
        <taxon>Pseudomonadota</taxon>
        <taxon>Alphaproteobacteria</taxon>
        <taxon>Rhodobacterales</taxon>
        <taxon>Roseobacteraceae</taxon>
        <taxon>Roseovarius</taxon>
    </lineage>
</organism>
<dbReference type="Pfam" id="PF14714">
    <property type="entry name" value="KH_dom-like"/>
    <property type="match status" value="1"/>
</dbReference>
<dbReference type="PANTHER" id="PTHR43834:SF6">
    <property type="entry name" value="GTPASE DER"/>
    <property type="match status" value="1"/>
</dbReference>
<comment type="subunit">
    <text evidence="8">Associates with the 50S ribosomal subunit.</text>
</comment>
<dbReference type="Pfam" id="PF01926">
    <property type="entry name" value="MMR_HSR1"/>
    <property type="match status" value="2"/>
</dbReference>
<evidence type="ECO:0000313" key="13">
    <source>
        <dbReference type="EMBL" id="SHK75144.1"/>
    </source>
</evidence>
<dbReference type="InterPro" id="IPR027417">
    <property type="entry name" value="P-loop_NTPase"/>
</dbReference>
<evidence type="ECO:0000256" key="4">
    <source>
        <dbReference type="ARBA" id="ARBA00022737"/>
    </source>
</evidence>
<dbReference type="Gene3D" id="3.40.50.300">
    <property type="entry name" value="P-loop containing nucleotide triphosphate hydrolases"/>
    <property type="match status" value="2"/>
</dbReference>
<evidence type="ECO:0000256" key="3">
    <source>
        <dbReference type="ARBA" id="ARBA00022517"/>
    </source>
</evidence>
<dbReference type="PROSITE" id="PS51712">
    <property type="entry name" value="G_ENGA"/>
    <property type="match status" value="2"/>
</dbReference>
<dbReference type="PRINTS" id="PR00326">
    <property type="entry name" value="GTP1OBG"/>
</dbReference>
<dbReference type="CDD" id="cd01894">
    <property type="entry name" value="EngA1"/>
    <property type="match status" value="1"/>
</dbReference>
<proteinExistence type="inferred from homology"/>
<feature type="binding site" evidence="8">
    <location>
        <begin position="206"/>
        <end position="213"/>
    </location>
    <ligand>
        <name>GTP</name>
        <dbReference type="ChEBI" id="CHEBI:37565"/>
        <label>2</label>
    </ligand>
</feature>
<evidence type="ECO:0000313" key="14">
    <source>
        <dbReference type="Proteomes" id="UP000184191"/>
    </source>
</evidence>
<comment type="function">
    <text evidence="8 10">GTPase that plays an essential role in the late steps of ribosome biogenesis.</text>
</comment>
<accession>A0A1M6V161</accession>